<dbReference type="PANTHER" id="PTHR21716">
    <property type="entry name" value="TRANSMEMBRANE PROTEIN"/>
    <property type="match status" value="1"/>
</dbReference>
<proteinExistence type="inferred from homology"/>
<keyword evidence="6 8" id="KW-1133">Transmembrane helix</keyword>
<dbReference type="GO" id="GO:0005886">
    <property type="term" value="C:plasma membrane"/>
    <property type="evidence" value="ECO:0007669"/>
    <property type="project" value="UniProtKB-SubCell"/>
</dbReference>
<evidence type="ECO:0000256" key="2">
    <source>
        <dbReference type="ARBA" id="ARBA00009773"/>
    </source>
</evidence>
<feature type="transmembrane region" description="Helical" evidence="8">
    <location>
        <begin position="7"/>
        <end position="25"/>
    </location>
</feature>
<dbReference type="RefSeq" id="WP_011586279.1">
    <property type="nucleotide sequence ID" value="NC_008255.1"/>
</dbReference>
<evidence type="ECO:0000256" key="5">
    <source>
        <dbReference type="ARBA" id="ARBA00022692"/>
    </source>
</evidence>
<feature type="transmembrane region" description="Helical" evidence="8">
    <location>
        <begin position="201"/>
        <end position="223"/>
    </location>
</feature>
<evidence type="ECO:0000256" key="8">
    <source>
        <dbReference type="SAM" id="Phobius"/>
    </source>
</evidence>
<feature type="transmembrane region" description="Helical" evidence="8">
    <location>
        <begin position="147"/>
        <end position="167"/>
    </location>
</feature>
<keyword evidence="10" id="KW-1185">Reference proteome</keyword>
<dbReference type="KEGG" id="chu:CHU_2927"/>
<evidence type="ECO:0000313" key="9">
    <source>
        <dbReference type="EMBL" id="ABG60169.1"/>
    </source>
</evidence>
<feature type="transmembrane region" description="Helical" evidence="8">
    <location>
        <begin position="61"/>
        <end position="82"/>
    </location>
</feature>
<feature type="transmembrane region" description="Helical" evidence="8">
    <location>
        <begin position="267"/>
        <end position="285"/>
    </location>
</feature>
<gene>
    <name evidence="9" type="primary">yhhT</name>
    <name evidence="9" type="ordered locus">CHU_2927</name>
</gene>
<comment type="similarity">
    <text evidence="2">Belongs to the autoinducer-2 exporter (AI-2E) (TC 2.A.86) family.</text>
</comment>
<dbReference type="AlphaFoldDB" id="A0A6N4SV15"/>
<feature type="transmembrane region" description="Helical" evidence="8">
    <location>
        <begin position="31"/>
        <end position="49"/>
    </location>
</feature>
<evidence type="ECO:0000256" key="4">
    <source>
        <dbReference type="ARBA" id="ARBA00022475"/>
    </source>
</evidence>
<dbReference type="Proteomes" id="UP000001822">
    <property type="component" value="Chromosome"/>
</dbReference>
<keyword evidence="7 8" id="KW-0472">Membrane</keyword>
<organism evidence="9 10">
    <name type="scientific">Cytophaga hutchinsonii (strain ATCC 33406 / DSM 1761 / CIP 103989 / NBRC 15051 / NCIMB 9469 / D465)</name>
    <dbReference type="NCBI Taxonomy" id="269798"/>
    <lineage>
        <taxon>Bacteria</taxon>
        <taxon>Pseudomonadati</taxon>
        <taxon>Bacteroidota</taxon>
        <taxon>Cytophagia</taxon>
        <taxon>Cytophagales</taxon>
        <taxon>Cytophagaceae</taxon>
        <taxon>Cytophaga</taxon>
    </lineage>
</organism>
<keyword evidence="5 8" id="KW-0812">Transmembrane</keyword>
<dbReference type="PANTHER" id="PTHR21716:SF53">
    <property type="entry name" value="PERMEASE PERM-RELATED"/>
    <property type="match status" value="1"/>
</dbReference>
<dbReference type="EMBL" id="CP000383">
    <property type="protein sequence ID" value="ABG60169.1"/>
    <property type="molecule type" value="Genomic_DNA"/>
</dbReference>
<dbReference type="OrthoDB" id="9793390at2"/>
<feature type="transmembrane region" description="Helical" evidence="8">
    <location>
        <begin position="229"/>
        <end position="255"/>
    </location>
</feature>
<sequence>MTEKLPLYHKLAVITIGLFVFFYVLFLGQEILVPLTFSWLLAILLNPVVNFLERKKINRIVAILLAITLMIVVTAGILFFIGSQFSMFVDMLPQLKHKSTELAHKGLTWLSHTFNITTPKVNSWINEQKAKSMEGASGLLGTTLGTVSGVFFALFLLPVYIFLFLFYKPLLLQFIAKLFSSDKHTVVADVLKETKSLIQNYLVGLMIEMCIVAVMNSVALMLIGIPYAILLGVIGAILNLIPYIGGIVAIALPMIMGLMTDTPASALYVFLAYMLIQFVDNNFLVPKIVASKVKVNAFISIIVVLIGGTLWGVAGMFLSIPLIAILKVIFDRVDALEPFGFLIGDEMPDQATGIFSLHKKENDAA</sequence>
<evidence type="ECO:0000313" key="10">
    <source>
        <dbReference type="Proteomes" id="UP000001822"/>
    </source>
</evidence>
<evidence type="ECO:0000256" key="6">
    <source>
        <dbReference type="ARBA" id="ARBA00022989"/>
    </source>
</evidence>
<protein>
    <submittedName>
        <fullName evidence="9">Permease</fullName>
    </submittedName>
</protein>
<evidence type="ECO:0000256" key="1">
    <source>
        <dbReference type="ARBA" id="ARBA00004651"/>
    </source>
</evidence>
<name>A0A6N4SV15_CYTH3</name>
<keyword evidence="3" id="KW-0813">Transport</keyword>
<keyword evidence="4" id="KW-1003">Cell membrane</keyword>
<reference evidence="9 10" key="1">
    <citation type="journal article" date="2007" name="Appl. Environ. Microbiol.">
        <title>Genome sequence of the cellulolytic gliding bacterium Cytophaga hutchinsonii.</title>
        <authorList>
            <person name="Xie G."/>
            <person name="Bruce D.C."/>
            <person name="Challacombe J.F."/>
            <person name="Chertkov O."/>
            <person name="Detter J.C."/>
            <person name="Gilna P."/>
            <person name="Han C.S."/>
            <person name="Lucas S."/>
            <person name="Misra M."/>
            <person name="Myers G.L."/>
            <person name="Richardson P."/>
            <person name="Tapia R."/>
            <person name="Thayer N."/>
            <person name="Thompson L.S."/>
            <person name="Brettin T.S."/>
            <person name="Henrissat B."/>
            <person name="Wilson D.B."/>
            <person name="McBride M.J."/>
        </authorList>
    </citation>
    <scope>NUCLEOTIDE SEQUENCE [LARGE SCALE GENOMIC DNA]</scope>
    <source>
        <strain evidence="10">ATCC 33406 / DSM 1761 / CIP 103989 / NBRC 15051 / NCIMB 9469 / D465</strain>
    </source>
</reference>
<comment type="subcellular location">
    <subcellularLocation>
        <location evidence="1">Cell membrane</location>
        <topology evidence="1">Multi-pass membrane protein</topology>
    </subcellularLocation>
</comment>
<dbReference type="InterPro" id="IPR002549">
    <property type="entry name" value="AI-2E-like"/>
</dbReference>
<dbReference type="GO" id="GO:0055085">
    <property type="term" value="P:transmembrane transport"/>
    <property type="evidence" value="ECO:0007669"/>
    <property type="project" value="TreeGrafter"/>
</dbReference>
<evidence type="ECO:0000256" key="7">
    <source>
        <dbReference type="ARBA" id="ARBA00023136"/>
    </source>
</evidence>
<dbReference type="Pfam" id="PF01594">
    <property type="entry name" value="AI-2E_transport"/>
    <property type="match status" value="1"/>
</dbReference>
<feature type="transmembrane region" description="Helical" evidence="8">
    <location>
        <begin position="297"/>
        <end position="326"/>
    </location>
</feature>
<evidence type="ECO:0000256" key="3">
    <source>
        <dbReference type="ARBA" id="ARBA00022448"/>
    </source>
</evidence>
<accession>A0A6N4SV15</accession>